<feature type="compositionally biased region" description="Basic and acidic residues" evidence="1">
    <location>
        <begin position="58"/>
        <end position="71"/>
    </location>
</feature>
<evidence type="ECO:0000313" key="4">
    <source>
        <dbReference type="Proteomes" id="UP001428774"/>
    </source>
</evidence>
<keyword evidence="2" id="KW-0732">Signal</keyword>
<feature type="compositionally biased region" description="Basic and acidic residues" evidence="1">
    <location>
        <begin position="118"/>
        <end position="127"/>
    </location>
</feature>
<organism evidence="3 4">
    <name type="scientific">Ponticoccus litoralis</name>
    <dbReference type="NCBI Taxonomy" id="422297"/>
    <lineage>
        <taxon>Bacteria</taxon>
        <taxon>Pseudomonadati</taxon>
        <taxon>Pseudomonadota</taxon>
        <taxon>Alphaproteobacteria</taxon>
        <taxon>Rhodobacterales</taxon>
        <taxon>Roseobacteraceae</taxon>
        <taxon>Ponticoccus</taxon>
    </lineage>
</organism>
<feature type="chain" id="PRO_5043331545" evidence="2">
    <location>
        <begin position="22"/>
        <end position="341"/>
    </location>
</feature>
<dbReference type="EMBL" id="JBDNCH010000002">
    <property type="protein sequence ID" value="MEN9062585.1"/>
    <property type="molecule type" value="Genomic_DNA"/>
</dbReference>
<gene>
    <name evidence="3" type="ORF">ABFB10_17965</name>
</gene>
<accession>A0AAW9SM89</accession>
<dbReference type="RefSeq" id="WP_347167539.1">
    <property type="nucleotide sequence ID" value="NZ_JBDNCH010000002.1"/>
</dbReference>
<feature type="region of interest" description="Disordered" evidence="1">
    <location>
        <begin position="43"/>
        <end position="133"/>
    </location>
</feature>
<proteinExistence type="predicted"/>
<reference evidence="3 4" key="1">
    <citation type="submission" date="2024-05" db="EMBL/GenBank/DDBJ databases">
        <title>Genome sequence of Ponticoccus litoralis KCCM 90028.</title>
        <authorList>
            <person name="Kim J.M."/>
            <person name="Lee J.K."/>
            <person name="Choi B.J."/>
            <person name="Bayburt H."/>
            <person name="Baek J.H."/>
            <person name="Jeon C.O."/>
        </authorList>
    </citation>
    <scope>NUCLEOTIDE SEQUENCE [LARGE SCALE GENOMIC DNA]</scope>
    <source>
        <strain evidence="3 4">KCCM 90028</strain>
    </source>
</reference>
<protein>
    <submittedName>
        <fullName evidence="3">Uncharacterized protein</fullName>
    </submittedName>
</protein>
<evidence type="ECO:0000256" key="2">
    <source>
        <dbReference type="SAM" id="SignalP"/>
    </source>
</evidence>
<evidence type="ECO:0000256" key="1">
    <source>
        <dbReference type="SAM" id="MobiDB-lite"/>
    </source>
</evidence>
<keyword evidence="4" id="KW-1185">Reference proteome</keyword>
<dbReference type="Proteomes" id="UP001428774">
    <property type="component" value="Unassembled WGS sequence"/>
</dbReference>
<evidence type="ECO:0000313" key="3">
    <source>
        <dbReference type="EMBL" id="MEN9062585.1"/>
    </source>
</evidence>
<name>A0AAW9SM89_9RHOB</name>
<dbReference type="AlphaFoldDB" id="A0AAW9SM89"/>
<comment type="caution">
    <text evidence="3">The sequence shown here is derived from an EMBL/GenBank/DDBJ whole genome shotgun (WGS) entry which is preliminary data.</text>
</comment>
<feature type="signal peptide" evidence="2">
    <location>
        <begin position="1"/>
        <end position="21"/>
    </location>
</feature>
<sequence>MEKIILGSVVAFALTTSALSANPLFQPHAGDTAVASDPVWLAKNEKGNGHKPLVKGSGKPEKAKGKPEHAGGNKKPKPGGNGNPQAAGGKPDKPGKPAATENGNGQGKAKAKAGPKWSEPERQEQVRRLVGTSAPEGRDMVRILGLAALALATPQLVVADVPDDELIGYANCPPGLAKKDPPCVPPGLARKGVTSEEWLGYDADRYDEIWIERRRSLLDAYDIPGVDGLLLRSDEIAELYGLAPAPEGQRYALIDGLPILLDRDDYTALLLLNELAEVARLDDGLRVAPTAALTQRELMSLYRLPQLADGQNYSVVNGQILRLSDSEYEMLQLIRIARAVL</sequence>